<keyword evidence="2" id="KW-0863">Zinc-finger</keyword>
<feature type="compositionally biased region" description="Basic and acidic residues" evidence="5">
    <location>
        <begin position="714"/>
        <end position="729"/>
    </location>
</feature>
<feature type="compositionally biased region" description="Pro residues" evidence="5">
    <location>
        <begin position="785"/>
        <end position="795"/>
    </location>
</feature>
<dbReference type="GO" id="GO:0034967">
    <property type="term" value="C:Set3 complex"/>
    <property type="evidence" value="ECO:0007669"/>
    <property type="project" value="TreeGrafter"/>
</dbReference>
<dbReference type="Proteomes" id="UP000011715">
    <property type="component" value="Unassembled WGS sequence"/>
</dbReference>
<feature type="domain" description="SET" evidence="6">
    <location>
        <begin position="235"/>
        <end position="415"/>
    </location>
</feature>
<feature type="compositionally biased region" description="Low complexity" evidence="5">
    <location>
        <begin position="832"/>
        <end position="876"/>
    </location>
</feature>
<dbReference type="VEuPathDB" id="FungiDB:MAPG_00487"/>
<organism evidence="8 9">
    <name type="scientific">Magnaporthiopsis poae (strain ATCC 64411 / 73-15)</name>
    <name type="common">Kentucky bluegrass fungus</name>
    <name type="synonym">Magnaporthe poae</name>
    <dbReference type="NCBI Taxonomy" id="644358"/>
    <lineage>
        <taxon>Eukaryota</taxon>
        <taxon>Fungi</taxon>
        <taxon>Dikarya</taxon>
        <taxon>Ascomycota</taxon>
        <taxon>Pezizomycotina</taxon>
        <taxon>Sordariomycetes</taxon>
        <taxon>Sordariomycetidae</taxon>
        <taxon>Magnaporthales</taxon>
        <taxon>Magnaporthaceae</taxon>
        <taxon>Magnaporthiopsis</taxon>
    </lineage>
</organism>
<dbReference type="Pfam" id="PF00856">
    <property type="entry name" value="SET"/>
    <property type="match status" value="1"/>
</dbReference>
<evidence type="ECO:0000259" key="6">
    <source>
        <dbReference type="PROSITE" id="PS50280"/>
    </source>
</evidence>
<sequence>MTEKLPPLTTQIVLPSQSAPLSSTLPSAPDASQHKVETVEEEPYTIKCICSFSGDDGNTIFCETCDTWQHIECFYPNNVEDAVRPDFAHSCAECKPRPLDRQQAFERQRLRAGTVEVREQVTDKKPKRPPSKSHKKKPKPTDLQLVNGHLPAADAAKHNTTQDGLQPPVKKAKTSHKPSHSVSSQATKRSPPCGTGRAGVSNGHPPSPATTPPELPQDFEIHTYTPEFVSLFDDKKVQIVQMNSFASLNISNTMSLWLREPEKLRQETGWEYSDVFQPLPPDIETLKQPVRLETQELQIANSVVKWNYLTTPAAVEHNVPLIELNGLIGFQKDYSADKNNRWDEFTSPLPFVFFLEMLPLYIDTRSEGSRARYVRRSCKPNAVIDTFLSEGSEYHFWLVSDRHIKANEQITIAWDFRFPKQQKSRMLRLLGLGDEDAGSHDKHEIDEVEYQNIHNWVHLMLSEYGGCACDLGNNCAFVRFHRNHLSRSQSRLAGKKKQRKPKTHTVSPTSTGHATNSRAASEGRLDDGAEVDVVSMSGSARSKPPSRDMTPALATPAPRQGSFDTLGILTEPTDRDKRKVAMVEDSFRRMEQHQPPRKKKRVSDGATSANASSRQKTKAPPGQTNGSQYVDAGTCGSKSESPVNTAAATTAPVGKSAATRNTSALPTSRQASTTTKPSYVDASVQTDPEPGQWYSDSPALVVRPKKRYTSLSKRLLEDRHLRRQEEEERRKKRGSLSSQSGPSDTTTVASPTSDAKPQPPSPILAEIPVAIAPQEPATTADVPMPDAPASPPIPPVVVTEPAPSSSPAATKAKAPELKVQMPPPPPVINGNVSAISTATTPVSAVSSIAQSPLSTTTLSSPFSLNATSSTAAAPSPVKKKLSLSDYTKSRKAAGGRPSVGTSLKAAMSNPDDPKSATSVGTPSVSDSPSAANAGVSLIPPADPRAAGAPA</sequence>
<feature type="region of interest" description="Disordered" evidence="5">
    <location>
        <begin position="488"/>
        <end position="950"/>
    </location>
</feature>
<reference evidence="9" key="1">
    <citation type="submission" date="2010-05" db="EMBL/GenBank/DDBJ databases">
        <title>The genome sequence of Magnaporthe poae strain ATCC 64411.</title>
        <authorList>
            <person name="Ma L.-J."/>
            <person name="Dead R."/>
            <person name="Young S."/>
            <person name="Zeng Q."/>
            <person name="Koehrsen M."/>
            <person name="Alvarado L."/>
            <person name="Berlin A."/>
            <person name="Chapman S.B."/>
            <person name="Chen Z."/>
            <person name="Freedman E."/>
            <person name="Gellesch M."/>
            <person name="Goldberg J."/>
            <person name="Griggs A."/>
            <person name="Gujja S."/>
            <person name="Heilman E.R."/>
            <person name="Heiman D."/>
            <person name="Hepburn T."/>
            <person name="Howarth C."/>
            <person name="Jen D."/>
            <person name="Larson L."/>
            <person name="Mehta T."/>
            <person name="Neiman D."/>
            <person name="Pearson M."/>
            <person name="Roberts A."/>
            <person name="Saif S."/>
            <person name="Shea T."/>
            <person name="Shenoy N."/>
            <person name="Sisk P."/>
            <person name="Stolte C."/>
            <person name="Sykes S."/>
            <person name="Walk T."/>
            <person name="White J."/>
            <person name="Yandava C."/>
            <person name="Haas B."/>
            <person name="Nusbaum C."/>
            <person name="Birren B."/>
        </authorList>
    </citation>
    <scope>NUCLEOTIDE SEQUENCE [LARGE SCALE GENOMIC DNA]</scope>
    <source>
        <strain evidence="9">ATCC 64411 / 73-15</strain>
    </source>
</reference>
<dbReference type="InterPro" id="IPR011011">
    <property type="entry name" value="Znf_FYVE_PHD"/>
</dbReference>
<evidence type="ECO:0000256" key="4">
    <source>
        <dbReference type="ARBA" id="ARBA00022853"/>
    </source>
</evidence>
<evidence type="ECO:0000256" key="3">
    <source>
        <dbReference type="ARBA" id="ARBA00022833"/>
    </source>
</evidence>
<dbReference type="AlphaFoldDB" id="A0A0C4DL49"/>
<keyword evidence="4" id="KW-0156">Chromatin regulator</keyword>
<dbReference type="InterPro" id="IPR001214">
    <property type="entry name" value="SET_dom"/>
</dbReference>
<evidence type="ECO:0000313" key="9">
    <source>
        <dbReference type="Proteomes" id="UP000011715"/>
    </source>
</evidence>
<dbReference type="CDD" id="cd15570">
    <property type="entry name" value="PHD_Bye1p_SIZ1_like"/>
    <property type="match status" value="1"/>
</dbReference>
<accession>A0A0C4DL49</accession>
<dbReference type="EnsemblFungi" id="MAPG_00487T0">
    <property type="protein sequence ID" value="MAPG_00487T0"/>
    <property type="gene ID" value="MAPG_00487"/>
</dbReference>
<feature type="compositionally biased region" description="Polar residues" evidence="5">
    <location>
        <begin position="504"/>
        <end position="519"/>
    </location>
</feature>
<feature type="compositionally biased region" description="Polar residues" evidence="5">
    <location>
        <begin position="735"/>
        <end position="755"/>
    </location>
</feature>
<dbReference type="InterPro" id="IPR001965">
    <property type="entry name" value="Znf_PHD"/>
</dbReference>
<gene>
    <name evidence="7" type="ORF">MAPG_00487</name>
</gene>
<feature type="compositionally biased region" description="Basic and acidic residues" evidence="5">
    <location>
        <begin position="572"/>
        <end position="594"/>
    </location>
</feature>
<feature type="compositionally biased region" description="Polar residues" evidence="5">
    <location>
        <begin position="915"/>
        <end position="930"/>
    </location>
</feature>
<keyword evidence="1" id="KW-0479">Metal-binding</keyword>
<reference evidence="7" key="3">
    <citation type="submission" date="2011-03" db="EMBL/GenBank/DDBJ databases">
        <title>Annotation of Magnaporthe poae ATCC 64411.</title>
        <authorList>
            <person name="Ma L.-J."/>
            <person name="Dead R."/>
            <person name="Young S.K."/>
            <person name="Zeng Q."/>
            <person name="Gargeya S."/>
            <person name="Fitzgerald M."/>
            <person name="Haas B."/>
            <person name="Abouelleil A."/>
            <person name="Alvarado L."/>
            <person name="Arachchi H.M."/>
            <person name="Berlin A."/>
            <person name="Brown A."/>
            <person name="Chapman S.B."/>
            <person name="Chen Z."/>
            <person name="Dunbar C."/>
            <person name="Freedman E."/>
            <person name="Gearin G."/>
            <person name="Gellesch M."/>
            <person name="Goldberg J."/>
            <person name="Griggs A."/>
            <person name="Gujja S."/>
            <person name="Heiman D."/>
            <person name="Howarth C."/>
            <person name="Larson L."/>
            <person name="Lui A."/>
            <person name="MacDonald P.J.P."/>
            <person name="Mehta T."/>
            <person name="Montmayeur A."/>
            <person name="Murphy C."/>
            <person name="Neiman D."/>
            <person name="Pearson M."/>
            <person name="Priest M."/>
            <person name="Roberts A."/>
            <person name="Saif S."/>
            <person name="Shea T."/>
            <person name="Shenoy N."/>
            <person name="Sisk P."/>
            <person name="Stolte C."/>
            <person name="Sykes S."/>
            <person name="Yandava C."/>
            <person name="Wortman J."/>
            <person name="Nusbaum C."/>
            <person name="Birren B."/>
        </authorList>
    </citation>
    <scope>NUCLEOTIDE SEQUENCE</scope>
    <source>
        <strain evidence="7">ATCC 64411</strain>
    </source>
</reference>
<dbReference type="GO" id="GO:0070210">
    <property type="term" value="C:Rpd3L-Expanded complex"/>
    <property type="evidence" value="ECO:0007669"/>
    <property type="project" value="TreeGrafter"/>
</dbReference>
<feature type="compositionally biased region" description="Polar residues" evidence="5">
    <location>
        <begin position="658"/>
        <end position="677"/>
    </location>
</feature>
<dbReference type="GO" id="GO:0006355">
    <property type="term" value="P:regulation of DNA-templated transcription"/>
    <property type="evidence" value="ECO:0007669"/>
    <property type="project" value="TreeGrafter"/>
</dbReference>
<protein>
    <recommendedName>
        <fullName evidence="6">SET domain-containing protein</fullName>
    </recommendedName>
</protein>
<dbReference type="Pfam" id="PF00628">
    <property type="entry name" value="PHD"/>
    <property type="match status" value="1"/>
</dbReference>
<dbReference type="EMBL" id="GL876966">
    <property type="protein sequence ID" value="KLU81397.1"/>
    <property type="molecule type" value="Genomic_DNA"/>
</dbReference>
<dbReference type="Gene3D" id="2.170.270.10">
    <property type="entry name" value="SET domain"/>
    <property type="match status" value="1"/>
</dbReference>
<feature type="compositionally biased region" description="Low complexity" evidence="5">
    <location>
        <begin position="796"/>
        <end position="812"/>
    </location>
</feature>
<evidence type="ECO:0000313" key="8">
    <source>
        <dbReference type="EnsemblFungi" id="MAPG_00487T0"/>
    </source>
</evidence>
<dbReference type="Gene3D" id="3.30.40.10">
    <property type="entry name" value="Zinc/RING finger domain, C3HC4 (zinc finger)"/>
    <property type="match status" value="1"/>
</dbReference>
<dbReference type="OrthoDB" id="1928087at2759"/>
<dbReference type="SMART" id="SM00249">
    <property type="entry name" value="PHD"/>
    <property type="match status" value="1"/>
</dbReference>
<dbReference type="PANTHER" id="PTHR46462">
    <property type="entry name" value="UPSET, ISOFORM A"/>
    <property type="match status" value="1"/>
</dbReference>
<evidence type="ECO:0000256" key="1">
    <source>
        <dbReference type="ARBA" id="ARBA00022723"/>
    </source>
</evidence>
<dbReference type="InterPro" id="IPR013083">
    <property type="entry name" value="Znf_RING/FYVE/PHD"/>
</dbReference>
<dbReference type="STRING" id="644358.A0A0C4DL49"/>
<dbReference type="PANTHER" id="PTHR46462:SF3">
    <property type="entry name" value="UPSET, ISOFORM A"/>
    <property type="match status" value="1"/>
</dbReference>
<dbReference type="PROSITE" id="PS50280">
    <property type="entry name" value="SET"/>
    <property type="match status" value="1"/>
</dbReference>
<dbReference type="GO" id="GO:0008270">
    <property type="term" value="F:zinc ion binding"/>
    <property type="evidence" value="ECO:0007669"/>
    <property type="project" value="UniProtKB-KW"/>
</dbReference>
<evidence type="ECO:0000313" key="7">
    <source>
        <dbReference type="EMBL" id="KLU81397.1"/>
    </source>
</evidence>
<proteinExistence type="predicted"/>
<dbReference type="GO" id="GO:0006325">
    <property type="term" value="P:chromatin organization"/>
    <property type="evidence" value="ECO:0007669"/>
    <property type="project" value="UniProtKB-KW"/>
</dbReference>
<name>A0A0C4DL49_MAGP6</name>
<dbReference type="OMA" id="IKCICSF"/>
<dbReference type="eggNOG" id="KOG1844">
    <property type="taxonomic scope" value="Eukaryota"/>
</dbReference>
<feature type="compositionally biased region" description="Polar residues" evidence="5">
    <location>
        <begin position="605"/>
        <end position="614"/>
    </location>
</feature>
<evidence type="ECO:0000256" key="5">
    <source>
        <dbReference type="SAM" id="MobiDB-lite"/>
    </source>
</evidence>
<feature type="compositionally biased region" description="Pro residues" evidence="5">
    <location>
        <begin position="205"/>
        <end position="215"/>
    </location>
</feature>
<keyword evidence="9" id="KW-1185">Reference proteome</keyword>
<dbReference type="EMBL" id="ADBL01000115">
    <property type="status" value="NOT_ANNOTATED_CDS"/>
    <property type="molecule type" value="Genomic_DNA"/>
</dbReference>
<dbReference type="InterPro" id="IPR019787">
    <property type="entry name" value="Znf_PHD-finger"/>
</dbReference>
<feature type="compositionally biased region" description="Basic residues" evidence="5">
    <location>
        <begin position="170"/>
        <end position="179"/>
    </location>
</feature>
<feature type="compositionally biased region" description="Basic residues" evidence="5">
    <location>
        <begin position="493"/>
        <end position="503"/>
    </location>
</feature>
<dbReference type="SMART" id="SM00317">
    <property type="entry name" value="SET"/>
    <property type="match status" value="1"/>
</dbReference>
<reference evidence="8" key="5">
    <citation type="submission" date="2015-06" db="UniProtKB">
        <authorList>
            <consortium name="EnsemblFungi"/>
        </authorList>
    </citation>
    <scope>IDENTIFICATION</scope>
    <source>
        <strain evidence="8">ATCC 64411</strain>
    </source>
</reference>
<feature type="region of interest" description="Disordered" evidence="5">
    <location>
        <begin position="158"/>
        <end position="217"/>
    </location>
</feature>
<dbReference type="SUPFAM" id="SSF57903">
    <property type="entry name" value="FYVE/PHD zinc finger"/>
    <property type="match status" value="1"/>
</dbReference>
<reference evidence="7" key="2">
    <citation type="submission" date="2010-05" db="EMBL/GenBank/DDBJ databases">
        <title>The Genome Sequence of Magnaporthe poae strain ATCC 64411.</title>
        <authorList>
            <consortium name="The Broad Institute Genome Sequencing Platform"/>
            <consortium name="Broad Institute Genome Sequencing Center for Infectious Disease"/>
            <person name="Ma L.-J."/>
            <person name="Dead R."/>
            <person name="Young S."/>
            <person name="Zeng Q."/>
            <person name="Koehrsen M."/>
            <person name="Alvarado L."/>
            <person name="Berlin A."/>
            <person name="Chapman S.B."/>
            <person name="Chen Z."/>
            <person name="Freedman E."/>
            <person name="Gellesch M."/>
            <person name="Goldberg J."/>
            <person name="Griggs A."/>
            <person name="Gujja S."/>
            <person name="Heilman E.R."/>
            <person name="Heiman D."/>
            <person name="Hepburn T."/>
            <person name="Howarth C."/>
            <person name="Jen D."/>
            <person name="Larson L."/>
            <person name="Mehta T."/>
            <person name="Neiman D."/>
            <person name="Pearson M."/>
            <person name="Roberts A."/>
            <person name="Saif S."/>
            <person name="Shea T."/>
            <person name="Shenoy N."/>
            <person name="Sisk P."/>
            <person name="Stolte C."/>
            <person name="Sykes S."/>
            <person name="Walk T."/>
            <person name="White J."/>
            <person name="Yandava C."/>
            <person name="Haas B."/>
            <person name="Nusbaum C."/>
            <person name="Birren B."/>
        </authorList>
    </citation>
    <scope>NUCLEOTIDE SEQUENCE</scope>
    <source>
        <strain evidence="7">ATCC 64411</strain>
    </source>
</reference>
<feature type="compositionally biased region" description="Basic residues" evidence="5">
    <location>
        <begin position="125"/>
        <end position="138"/>
    </location>
</feature>
<dbReference type="InterPro" id="IPR046341">
    <property type="entry name" value="SET_dom_sf"/>
</dbReference>
<keyword evidence="3" id="KW-0862">Zinc</keyword>
<evidence type="ECO:0000256" key="2">
    <source>
        <dbReference type="ARBA" id="ARBA00022771"/>
    </source>
</evidence>
<dbReference type="SUPFAM" id="SSF82199">
    <property type="entry name" value="SET domain"/>
    <property type="match status" value="1"/>
</dbReference>
<feature type="region of interest" description="Disordered" evidence="5">
    <location>
        <begin position="106"/>
        <end position="145"/>
    </location>
</feature>
<reference evidence="8" key="4">
    <citation type="journal article" date="2015" name="G3 (Bethesda)">
        <title>Genome sequences of three phytopathogenic species of the Magnaporthaceae family of fungi.</title>
        <authorList>
            <person name="Okagaki L.H."/>
            <person name="Nunes C.C."/>
            <person name="Sailsbery J."/>
            <person name="Clay B."/>
            <person name="Brown D."/>
            <person name="John T."/>
            <person name="Oh Y."/>
            <person name="Young N."/>
            <person name="Fitzgerald M."/>
            <person name="Haas B.J."/>
            <person name="Zeng Q."/>
            <person name="Young S."/>
            <person name="Adiconis X."/>
            <person name="Fan L."/>
            <person name="Levin J.Z."/>
            <person name="Mitchell T.K."/>
            <person name="Okubara P.A."/>
            <person name="Farman M.L."/>
            <person name="Kohn L.M."/>
            <person name="Birren B."/>
            <person name="Ma L.-J."/>
            <person name="Dean R.A."/>
        </authorList>
    </citation>
    <scope>NUCLEOTIDE SEQUENCE</scope>
    <source>
        <strain evidence="8">ATCC 64411 / 73-15</strain>
    </source>
</reference>